<evidence type="ECO:0000313" key="2">
    <source>
        <dbReference type="EMBL" id="VDM23238.1"/>
    </source>
</evidence>
<proteinExistence type="predicted"/>
<dbReference type="EMBL" id="ADBV01002905">
    <property type="protein sequence ID" value="EJW82402.1"/>
    <property type="molecule type" value="Genomic_DNA"/>
</dbReference>
<gene>
    <name evidence="2" type="ORF">WBA_LOCUS12895</name>
    <name evidence="1" type="ORF">WUBG_06687</name>
</gene>
<reference evidence="2 4" key="3">
    <citation type="submission" date="2018-11" db="EMBL/GenBank/DDBJ databases">
        <authorList>
            <consortium name="Pathogen Informatics"/>
        </authorList>
    </citation>
    <scope>NUCLEOTIDE SEQUENCE [LARGE SCALE GENOMIC DNA]</scope>
</reference>
<reference evidence="1" key="2">
    <citation type="submission" date="2012-08" db="EMBL/GenBank/DDBJ databases">
        <title>The Genome Sequence of Wuchereria bancrofti.</title>
        <authorList>
            <consortium name="The Broad Institute Genome Sequencing Platform"/>
            <consortium name="Broad Institute Genome Sequencing Center for Infectious Disease"/>
            <person name="Nutman T.B."/>
            <person name="Fink D.L."/>
            <person name="Russ C."/>
            <person name="Young S."/>
            <person name="Zeng Q."/>
            <person name="Koehrsen M."/>
            <person name="Alvarado L."/>
            <person name="Berlin A."/>
            <person name="Borenstein D."/>
            <person name="Chapman S.B."/>
            <person name="Chen Z."/>
            <person name="Engels R."/>
            <person name="Freedman E."/>
            <person name="Gellesch M."/>
            <person name="Goldberg J."/>
            <person name="Griggs A."/>
            <person name="Gujja S."/>
            <person name="Heilman E.R."/>
            <person name="Heiman D."/>
            <person name="Hepburn T."/>
            <person name="Howarth C."/>
            <person name="Jen D."/>
            <person name="Larson L."/>
            <person name="Lewis B."/>
            <person name="Mehta T."/>
            <person name="Park D."/>
            <person name="Pearson M."/>
            <person name="Richards J."/>
            <person name="Roberts A."/>
            <person name="Saif S."/>
            <person name="Shea T."/>
            <person name="Shenoy N."/>
            <person name="Sisk P."/>
            <person name="Stolte C."/>
            <person name="Sykes S."/>
            <person name="Walk T."/>
            <person name="White J."/>
            <person name="Yandava C."/>
            <person name="Haas B."/>
            <person name="Henn M.R."/>
            <person name="Nusbaum C."/>
            <person name="Birren B."/>
        </authorList>
    </citation>
    <scope>NUCLEOTIDE SEQUENCE</scope>
</reference>
<evidence type="ECO:0000313" key="3">
    <source>
        <dbReference type="Proteomes" id="UP000004810"/>
    </source>
</evidence>
<accession>J9EYX6</accession>
<evidence type="ECO:0000313" key="1">
    <source>
        <dbReference type="EMBL" id="EJW82402.1"/>
    </source>
</evidence>
<dbReference type="InParanoid" id="J9EYX6"/>
<name>J9EYX6_WUCBA</name>
<dbReference type="EMBL" id="UYWW01013261">
    <property type="protein sequence ID" value="VDM23238.1"/>
    <property type="molecule type" value="Genomic_DNA"/>
</dbReference>
<evidence type="ECO:0000313" key="4">
    <source>
        <dbReference type="Proteomes" id="UP000270924"/>
    </source>
</evidence>
<protein>
    <submittedName>
        <fullName evidence="1">Uncharacterized protein</fullName>
    </submittedName>
</protein>
<dbReference type="AlphaFoldDB" id="J9EYX6"/>
<organism evidence="1 3">
    <name type="scientific">Wuchereria bancrofti</name>
    <dbReference type="NCBI Taxonomy" id="6293"/>
    <lineage>
        <taxon>Eukaryota</taxon>
        <taxon>Metazoa</taxon>
        <taxon>Ecdysozoa</taxon>
        <taxon>Nematoda</taxon>
        <taxon>Chromadorea</taxon>
        <taxon>Rhabditida</taxon>
        <taxon>Spirurina</taxon>
        <taxon>Spiruromorpha</taxon>
        <taxon>Filarioidea</taxon>
        <taxon>Onchocercidae</taxon>
        <taxon>Wuchereria</taxon>
    </lineage>
</organism>
<keyword evidence="4" id="KW-1185">Reference proteome</keyword>
<sequence>MKKDYVRSVREEVAAHTSRAKLPLNTTIQFTTNKGRRSRQDWWYHMMQYLSNDEITTTSTTEGRCARQRDGVHKLGNINDTEDELDNKHFQALKNISQVTTTEHQNAFNLHSGNSDRTDSLSIICQPPFYKPTVLTVNHLTNDSLSEETTVPVQ</sequence>
<dbReference type="Proteomes" id="UP000004810">
    <property type="component" value="Unassembled WGS sequence"/>
</dbReference>
<dbReference type="Proteomes" id="UP000270924">
    <property type="component" value="Unassembled WGS sequence"/>
</dbReference>
<reference evidence="3" key="1">
    <citation type="submission" date="2012-08" db="EMBL/GenBank/DDBJ databases">
        <title>The Genome Sequence of Wuchereria bancrofti.</title>
        <authorList>
            <person name="Nutman T.B."/>
            <person name="Fink D.L."/>
            <person name="Russ C."/>
            <person name="Young S."/>
            <person name="Zeng Q."/>
            <person name="Koehrsen M."/>
            <person name="Alvarado L."/>
            <person name="Berlin A."/>
            <person name="Chapman S.B."/>
            <person name="Chen Z."/>
            <person name="Freedman E."/>
            <person name="Gellesch M."/>
            <person name="Goldberg J."/>
            <person name="Griggs A."/>
            <person name="Gujja S."/>
            <person name="Heilman E.R."/>
            <person name="Heiman D."/>
            <person name="Hepburn T."/>
            <person name="Howarth C."/>
            <person name="Jen D."/>
            <person name="Larson L."/>
            <person name="Lewis B."/>
            <person name="Mehta T."/>
            <person name="Park D."/>
            <person name="Pearson M."/>
            <person name="Roberts A."/>
            <person name="Saif S."/>
            <person name="Shea T."/>
            <person name="Shenoy N."/>
            <person name="Sisk P."/>
            <person name="Stolte C."/>
            <person name="Sykes S."/>
            <person name="Walk T."/>
            <person name="White J."/>
            <person name="Yandava C."/>
            <person name="Haas B."/>
            <person name="Henn M.R."/>
            <person name="Nusbaum C."/>
            <person name="Birren B."/>
        </authorList>
    </citation>
    <scope>NUCLEOTIDE SEQUENCE [LARGE SCALE GENOMIC DNA]</scope>
    <source>
        <strain evidence="3">NA</strain>
    </source>
</reference>